<keyword evidence="2" id="KW-0732">Signal</keyword>
<dbReference type="Pfam" id="PF13715">
    <property type="entry name" value="CarbopepD_reg_2"/>
    <property type="match status" value="1"/>
</dbReference>
<keyword evidence="4" id="KW-1185">Reference proteome</keyword>
<evidence type="ECO:0000313" key="4">
    <source>
        <dbReference type="Proteomes" id="UP001168528"/>
    </source>
</evidence>
<feature type="coiled-coil region" evidence="1">
    <location>
        <begin position="155"/>
        <end position="208"/>
    </location>
</feature>
<keyword evidence="1" id="KW-0175">Coiled coil</keyword>
<dbReference type="InterPro" id="IPR008969">
    <property type="entry name" value="CarboxyPept-like_regulatory"/>
</dbReference>
<feature type="signal peptide" evidence="2">
    <location>
        <begin position="1"/>
        <end position="34"/>
    </location>
</feature>
<name>A0ABT8RBM3_9BACT</name>
<organism evidence="3 4">
    <name type="scientific">Rhodocytophaga aerolata</name>
    <dbReference type="NCBI Taxonomy" id="455078"/>
    <lineage>
        <taxon>Bacteria</taxon>
        <taxon>Pseudomonadati</taxon>
        <taxon>Bacteroidota</taxon>
        <taxon>Cytophagia</taxon>
        <taxon>Cytophagales</taxon>
        <taxon>Rhodocytophagaceae</taxon>
        <taxon>Rhodocytophaga</taxon>
    </lineage>
</organism>
<evidence type="ECO:0000256" key="1">
    <source>
        <dbReference type="SAM" id="Coils"/>
    </source>
</evidence>
<feature type="chain" id="PRO_5045841787" evidence="2">
    <location>
        <begin position="35"/>
        <end position="841"/>
    </location>
</feature>
<comment type="caution">
    <text evidence="3">The sequence shown here is derived from an EMBL/GenBank/DDBJ whole genome shotgun (WGS) entry which is preliminary data.</text>
</comment>
<protein>
    <submittedName>
        <fullName evidence="3">DUF5686 and carboxypeptidase regulatory-like domain-containing protein</fullName>
    </submittedName>
</protein>
<gene>
    <name evidence="3" type="ORF">Q0590_17660</name>
</gene>
<reference evidence="3" key="1">
    <citation type="submission" date="2023-07" db="EMBL/GenBank/DDBJ databases">
        <title>The genome sequence of Rhodocytophaga aerolata KACC 12507.</title>
        <authorList>
            <person name="Zhang X."/>
        </authorList>
    </citation>
    <scope>NUCLEOTIDE SEQUENCE</scope>
    <source>
        <strain evidence="3">KACC 12507</strain>
    </source>
</reference>
<dbReference type="SUPFAM" id="SSF49464">
    <property type="entry name" value="Carboxypeptidase regulatory domain-like"/>
    <property type="match status" value="1"/>
</dbReference>
<dbReference type="RefSeq" id="WP_302038909.1">
    <property type="nucleotide sequence ID" value="NZ_JAUKPO010000010.1"/>
</dbReference>
<proteinExistence type="predicted"/>
<dbReference type="Gene3D" id="2.60.40.1120">
    <property type="entry name" value="Carboxypeptidase-like, regulatory domain"/>
    <property type="match status" value="1"/>
</dbReference>
<evidence type="ECO:0000313" key="3">
    <source>
        <dbReference type="EMBL" id="MDO1448105.1"/>
    </source>
</evidence>
<dbReference type="EMBL" id="JAUKPO010000010">
    <property type="protein sequence ID" value="MDO1448105.1"/>
    <property type="molecule type" value="Genomic_DNA"/>
</dbReference>
<sequence>MTPTPPCCFRHPACFIRIVSGLLLFVLVSPTSFAQSISGYITDENNEPVPFANVFVRELNTGTSADEKGYYFMTIDVGVYQFIYSSVGYQAKTEQVIIGDKPLKLNIRLSSEGTQLNEIVVKATKRDPAYEIIKHVIDNKEKFLSQIKSARANVYVRAMETVDDKRKKAREAEENLDLSKGITPADGLAEAKKKEEAEMDKINMVEMQLTLNYQYPDQYKEERTGYKIYGKKEGLFIPLFGESDFNFYHNLVHLKGIAEVPLISPVSKFAFLSYKYKLEEMVKEDSGFVYKIKVTPRKTGDATCRGYLYINDSTWQINRLELTMDKGGLKFYDVFTIRQTYKEIAKDVWIPYRQEFDYQTKGGSKVFKGNTVWVYAAYEKDYVFTAKFFGNEVAVTTKEAYTRDSTYWNKARTEPLTQEQQKVISYRDSITAAHSTQAYIDSIEAKFNKITFGEVLYHGIGFRKEATKRNIYISPLLSLIGFEVIGGFRIGPYVSYFRRFDNGRALHTSGSFSMGLKNRDWTGNVGFWTRYNPLRLGDISVRVGRDFYSVNSFDAYLNQLRISNYILHEHASVFHRIELFNGFYVSAELGFHNRLPVTGYDRTSIINRVIDEDEPLEFTSYQALISQVKLSYTPGQRFMTEPTQKVVLGSKYPTFSLAHRKGWNQVLTSDINFDYLEASIEQNLLLGTLGNSRYTLSAGKFVNTADLRYVDLKRFRQSDPYLYSDPLHSFQLLDTSMSATDLFLEAHYIHHFNGAMINNIPLIKKTKIRTVAGAGAMWIKQSNYRYQEVFGGVERVFKMGPRRRLRLGVFGVLSQTNHLPPRTGFKISFDVIDAWKREWSY</sequence>
<evidence type="ECO:0000256" key="2">
    <source>
        <dbReference type="SAM" id="SignalP"/>
    </source>
</evidence>
<dbReference type="Proteomes" id="UP001168528">
    <property type="component" value="Unassembled WGS sequence"/>
</dbReference>
<accession>A0ABT8RBM3</accession>
<dbReference type="InterPro" id="IPR043741">
    <property type="entry name" value="DUF5686"/>
</dbReference>
<dbReference type="Pfam" id="PF18939">
    <property type="entry name" value="DUF5686"/>
    <property type="match status" value="1"/>
</dbReference>